<dbReference type="PANTHER" id="PTHR22746:SF10">
    <property type="entry name" value="GUANINE NUCLEOTIDE EXCHANGE FACTOR SUBUNIT RIC1"/>
    <property type="match status" value="1"/>
</dbReference>
<dbReference type="InterPro" id="IPR009771">
    <property type="entry name" value="RIC1_C"/>
</dbReference>
<dbReference type="PANTHER" id="PTHR22746">
    <property type="entry name" value="RAB6A-GEF COMPLEX PARTNER PROTEIN 1"/>
    <property type="match status" value="1"/>
</dbReference>
<dbReference type="Pfam" id="PF07064">
    <property type="entry name" value="RIC1"/>
    <property type="match status" value="1"/>
</dbReference>
<dbReference type="OrthoDB" id="67540at2759"/>
<dbReference type="Pfam" id="PF25440">
    <property type="entry name" value="Beta-prop_RIC1_2nd"/>
    <property type="match status" value="1"/>
</dbReference>
<dbReference type="EMBL" id="CAMKVN010000860">
    <property type="protein sequence ID" value="CAI2171793.1"/>
    <property type="molecule type" value="Genomic_DNA"/>
</dbReference>
<name>A0A9W4WTV7_9GLOM</name>
<dbReference type="SUPFAM" id="SSF82171">
    <property type="entry name" value="DPP6 N-terminal domain-like"/>
    <property type="match status" value="1"/>
</dbReference>
<dbReference type="GO" id="GO:0006886">
    <property type="term" value="P:intracellular protein transport"/>
    <property type="evidence" value="ECO:0007669"/>
    <property type="project" value="InterPro"/>
</dbReference>
<dbReference type="GO" id="GO:0034066">
    <property type="term" value="C:Ric1-Rgp1 guanyl-nucleotide exchange factor complex"/>
    <property type="evidence" value="ECO:0007669"/>
    <property type="project" value="InterPro"/>
</dbReference>
<dbReference type="InterPro" id="IPR015943">
    <property type="entry name" value="WD40/YVTN_repeat-like_dom_sf"/>
</dbReference>
<dbReference type="GO" id="GO:0005829">
    <property type="term" value="C:cytosol"/>
    <property type="evidence" value="ECO:0007669"/>
    <property type="project" value="TreeGrafter"/>
</dbReference>
<keyword evidence="2" id="KW-0472">Membrane</keyword>
<keyword evidence="5" id="KW-1185">Reference proteome</keyword>
<proteinExistence type="predicted"/>
<evidence type="ECO:0000256" key="2">
    <source>
        <dbReference type="ARBA" id="ARBA00023136"/>
    </source>
</evidence>
<dbReference type="Gene3D" id="2.130.10.10">
    <property type="entry name" value="YVTN repeat-like/Quinoprotein amine dehydrogenase"/>
    <property type="match status" value="1"/>
</dbReference>
<sequence length="993" mass="112504">MYWASGIAKALTVIPPDYSEFNSLKETEEQSCSGESIDPGNMDSLHTIIRLRRNKIGNLFVTLTKNSVQLWSVRPTAMVSQVSRTVKSVEEYGDNCDVFWKPDGTLIMVQTTQNCLFTYLVLAFDDKSYKYQFGQVSHHYVTGAGEGNGIRTFLLKFRMTIRIDAGMEAGIGIEEFLIVTTKAPPAIQCIPWQGEPSGTKTNILARLEFLENKKAGIAFIVYDRRINLHGWITTDGKAYAVQFNEHRPSVENNPKAPPLYWTGFCFHPSDSIGDLEPAKDVRATCIAINAKFSLLAVGTENGMVYVYFAKNYNGRPVTTLAWTSDGHAIAVGWKHEGLAVWSVYGRLLMTTVRDDWSISKPIAQDSFLYGVNDLFWSSGNCELFLLHTAKDEIELKNNYSGRMTILTLIKCVSINLNFSLYVDQKVNCIRFHLLNLLLLRYIAQGFLHMDDRLLLYRGGDQEDLSAINPDTIVWQHIPIPIMYISDNWPIKYASISSDGRYIAIAGRRGLAHYNVSSGRWKLFGNQQQEQEFTVRGGLLWFMQILVAACENVRTRTFEIRMYSRETNLDNIHMVQSIVIPSTILYLSIMDNALLVYCGDNMMYHYLVATDEGGLVLLELCQQISFVGVIHAPARVRSISWFQPKLHRPFTPETIQSASIIFLIDGKLVLLHPKKSDEGEVQYDLHILADKIEFYWMSTRGIGSLKNSLWACDGQGVKIWMNIWSNEESARDWQNDVLLSATKECLRISLEFYPLSVLLDKGIIVGVQQQTSIRQSLEFPVFKLMTNTHLFLQHILRYMLTKELEEESVAFATSYQKLVYFGHAVEMLLHLVLEDEAEHAIGTAQGMIQFVPVTTLKFLNNFPHSLDAIVGCARKTEVALWSYLFSIVGSPKDLFERCLSTGLLKTATSYLLVLHTLEPADSSKDTIRLLSKAMETEDYELCKELVRFLNSIDGSGKTLKEAILSIQQNLNENLESPASSYHNNINNVNDVFHI</sequence>
<evidence type="ECO:0000313" key="4">
    <source>
        <dbReference type="EMBL" id="CAI2171793.1"/>
    </source>
</evidence>
<comment type="subcellular location">
    <subcellularLocation>
        <location evidence="1">Membrane</location>
    </subcellularLocation>
</comment>
<evidence type="ECO:0000256" key="1">
    <source>
        <dbReference type="ARBA" id="ARBA00004370"/>
    </source>
</evidence>
<accession>A0A9W4WTV7</accession>
<organism evidence="4 5">
    <name type="scientific">Funneliformis geosporum</name>
    <dbReference type="NCBI Taxonomy" id="1117311"/>
    <lineage>
        <taxon>Eukaryota</taxon>
        <taxon>Fungi</taxon>
        <taxon>Fungi incertae sedis</taxon>
        <taxon>Mucoromycota</taxon>
        <taxon>Glomeromycotina</taxon>
        <taxon>Glomeromycetes</taxon>
        <taxon>Glomerales</taxon>
        <taxon>Glomeraceae</taxon>
        <taxon>Funneliformis</taxon>
    </lineage>
</organism>
<dbReference type="AlphaFoldDB" id="A0A9W4WTV7"/>
<evidence type="ECO:0000259" key="3">
    <source>
        <dbReference type="Pfam" id="PF07064"/>
    </source>
</evidence>
<reference evidence="4" key="1">
    <citation type="submission" date="2022-08" db="EMBL/GenBank/DDBJ databases">
        <authorList>
            <person name="Kallberg Y."/>
            <person name="Tangrot J."/>
            <person name="Rosling A."/>
        </authorList>
    </citation>
    <scope>NUCLEOTIDE SEQUENCE</scope>
    <source>
        <strain evidence="4">Wild A</strain>
    </source>
</reference>
<evidence type="ECO:0000313" key="5">
    <source>
        <dbReference type="Proteomes" id="UP001153678"/>
    </source>
</evidence>
<gene>
    <name evidence="4" type="ORF">FWILDA_LOCUS5256</name>
</gene>
<dbReference type="GO" id="GO:0000139">
    <property type="term" value="C:Golgi membrane"/>
    <property type="evidence" value="ECO:0007669"/>
    <property type="project" value="TreeGrafter"/>
</dbReference>
<dbReference type="Proteomes" id="UP001153678">
    <property type="component" value="Unassembled WGS sequence"/>
</dbReference>
<comment type="caution">
    <text evidence="4">The sequence shown here is derived from an EMBL/GenBank/DDBJ whole genome shotgun (WGS) entry which is preliminary data.</text>
</comment>
<dbReference type="GO" id="GO:0042147">
    <property type="term" value="P:retrograde transport, endosome to Golgi"/>
    <property type="evidence" value="ECO:0007669"/>
    <property type="project" value="TreeGrafter"/>
</dbReference>
<feature type="domain" description="RIC1 C-terminal alpha solenoid region" evidence="3">
    <location>
        <begin position="792"/>
        <end position="963"/>
    </location>
</feature>
<protein>
    <submittedName>
        <fullName evidence="4">3158_t:CDS:1</fullName>
    </submittedName>
</protein>
<dbReference type="InterPro" id="IPR040096">
    <property type="entry name" value="Ric1"/>
</dbReference>